<evidence type="ECO:0000313" key="5">
    <source>
        <dbReference type="Proteomes" id="UP000184932"/>
    </source>
</evidence>
<gene>
    <name evidence="4" type="ORF">SAMN05444002_1001</name>
</gene>
<dbReference type="GO" id="GO:0016757">
    <property type="term" value="F:glycosyltransferase activity"/>
    <property type="evidence" value="ECO:0007669"/>
    <property type="project" value="TreeGrafter"/>
</dbReference>
<organism evidence="4 5">
    <name type="scientific">Vannielia litorea</name>
    <dbReference type="NCBI Taxonomy" id="1217970"/>
    <lineage>
        <taxon>Bacteria</taxon>
        <taxon>Pseudomonadati</taxon>
        <taxon>Pseudomonadota</taxon>
        <taxon>Alphaproteobacteria</taxon>
        <taxon>Rhodobacterales</taxon>
        <taxon>Paracoccaceae</taxon>
        <taxon>Vannielia</taxon>
    </lineage>
</organism>
<sequence>MSTARKMVVTTMKNEGPYLLEWIAYHRMIGFNEFTIFSNDCTDGTNLMLNRLDQMGVVRHFDNPLGPRMDPQRAAYSRANRQDEVRSADWVLIIDADEFLNVKVGDGSVDALIAHCPTEADAISINWRFMGSCGAAHMEPDALVTSRFTRGSSFDRPENGLIWGYKTLFRPSRFDFFGVHRPKFRKDTEITPGMRLWVNSDGKTMRDRVLEKGWRSSADEVAYDAAQVNHYAVKSREEFLLKRLRGTANSKNKDRIDMGYWEKFDINTHEDKSIRTDGVAEGVADLLQDADLAALHRACIESCRRTIAYQMQDQKLADFVNDGVWQEAAE</sequence>
<dbReference type="EMBL" id="FSRL01000001">
    <property type="protein sequence ID" value="SIN85150.1"/>
    <property type="molecule type" value="Genomic_DNA"/>
</dbReference>
<dbReference type="AlphaFoldDB" id="A0A1N6EQ89"/>
<dbReference type="GO" id="GO:0005737">
    <property type="term" value="C:cytoplasm"/>
    <property type="evidence" value="ECO:0007669"/>
    <property type="project" value="TreeGrafter"/>
</dbReference>
<dbReference type="PANTHER" id="PTHR21461:SF69">
    <property type="entry name" value="GLYCOSYLTRANSFERASE FAMILY 92 PROTEIN"/>
    <property type="match status" value="1"/>
</dbReference>
<evidence type="ECO:0000256" key="3">
    <source>
        <dbReference type="ARBA" id="ARBA00022989"/>
    </source>
</evidence>
<evidence type="ECO:0000313" key="4">
    <source>
        <dbReference type="EMBL" id="SIN85150.1"/>
    </source>
</evidence>
<dbReference type="RefSeq" id="WP_074255114.1">
    <property type="nucleotide sequence ID" value="NZ_FSRL01000001.1"/>
</dbReference>
<accession>A0A1N6EQ89</accession>
<keyword evidence="3" id="KW-0472">Membrane</keyword>
<keyword evidence="4" id="KW-0808">Transferase</keyword>
<dbReference type="Proteomes" id="UP000184932">
    <property type="component" value="Unassembled WGS sequence"/>
</dbReference>
<reference evidence="5" key="1">
    <citation type="submission" date="2016-11" db="EMBL/GenBank/DDBJ databases">
        <authorList>
            <person name="Varghese N."/>
            <person name="Submissions S."/>
        </authorList>
    </citation>
    <scope>NUCLEOTIDE SEQUENCE [LARGE SCALE GENOMIC DNA]</scope>
    <source>
        <strain evidence="5">DSM 29440</strain>
    </source>
</reference>
<protein>
    <submittedName>
        <fullName evidence="4">Glycosyl transferase family 2</fullName>
    </submittedName>
</protein>
<dbReference type="PANTHER" id="PTHR21461">
    <property type="entry name" value="GLYCOSYLTRANSFERASE FAMILY 92 PROTEIN"/>
    <property type="match status" value="1"/>
</dbReference>
<dbReference type="SUPFAM" id="SSF53448">
    <property type="entry name" value="Nucleotide-diphospho-sugar transferases"/>
    <property type="match status" value="1"/>
</dbReference>
<comment type="subcellular location">
    <subcellularLocation>
        <location evidence="1">Membrane</location>
        <topology evidence="1">Single-pass membrane protein</topology>
    </subcellularLocation>
</comment>
<evidence type="ECO:0000256" key="2">
    <source>
        <dbReference type="ARBA" id="ARBA00022692"/>
    </source>
</evidence>
<name>A0A1N6EQ89_9RHOB</name>
<dbReference type="InterPro" id="IPR029044">
    <property type="entry name" value="Nucleotide-diphossugar_trans"/>
</dbReference>
<dbReference type="STRING" id="1217970.SAMN05444002_1001"/>
<evidence type="ECO:0000256" key="1">
    <source>
        <dbReference type="ARBA" id="ARBA00004167"/>
    </source>
</evidence>
<dbReference type="OrthoDB" id="4964299at2"/>
<keyword evidence="3" id="KW-1133">Transmembrane helix</keyword>
<dbReference type="GO" id="GO:0016020">
    <property type="term" value="C:membrane"/>
    <property type="evidence" value="ECO:0007669"/>
    <property type="project" value="UniProtKB-SubCell"/>
</dbReference>
<keyword evidence="5" id="KW-1185">Reference proteome</keyword>
<proteinExistence type="predicted"/>
<dbReference type="Pfam" id="PF13704">
    <property type="entry name" value="Glyco_tranf_2_4"/>
    <property type="match status" value="1"/>
</dbReference>
<keyword evidence="2" id="KW-0812">Transmembrane</keyword>